<dbReference type="FunFam" id="3.30.70.270:FF:000001">
    <property type="entry name" value="Diguanylate cyclase domain protein"/>
    <property type="match status" value="1"/>
</dbReference>
<dbReference type="Pfam" id="PF08447">
    <property type="entry name" value="PAS_3"/>
    <property type="match status" value="2"/>
</dbReference>
<dbReference type="PANTHER" id="PTHR44757">
    <property type="entry name" value="DIGUANYLATE CYCLASE DGCP"/>
    <property type="match status" value="1"/>
</dbReference>
<feature type="transmembrane region" description="Helical" evidence="4">
    <location>
        <begin position="301"/>
        <end position="321"/>
    </location>
</feature>
<evidence type="ECO:0000313" key="8">
    <source>
        <dbReference type="EMBL" id="CEA05125.1"/>
    </source>
</evidence>
<evidence type="ECO:0000256" key="3">
    <source>
        <dbReference type="ARBA" id="ARBA00022777"/>
    </source>
</evidence>
<dbReference type="InterPro" id="IPR000700">
    <property type="entry name" value="PAS-assoc_C"/>
</dbReference>
<sequence length="993" mass="110008">MIVGSNASQNAAQPSTVLWVAYSALVLVLGAYWWVLLDNQRSQLAYAESQLTLRAEQTSEALATQIQIVMSGLDYLGKSLATRYLENPADFSRAVDSAVTTFEEDIIVQVAVADAAGQIVYSNISPTVGSVPAPVSIANREHFRVHAEGRAPASGLYISDPLQGRISGKWSIQLAQPLRKMGDFAGVLVVSVSPAFISAYFQKVFPHTGGDVALLLSNRGYYLARSIRQHEVLGTQVSGALQAGLAARVDGGIYRLDPAWDGVSRDYAWRWVQDYPLAVSVGLDRQTTLSPVTDRLARSRFWTAVSTLALLLAAGLIGMLIKRLRIEQRNLAWNEERLTRLLAQVPGSVYQFQRQPDGTFSMPYLSQGIGTVLGLSPEQVMGDLQAIFGLIHPQDLPDVIDRINASAETLTPWDIRFRFVSPGGDTRWVAGYANPQQQPDGSILWHGYVHDISQQQAIDEALRDSTERLRLTIDAVHDGLWEWHLGEDALYFDARCMAMLGYEEFPQPATFAHWYERVHPNDQVHLDNILGEIARGDMFRLELRLLTATDDWLWVEIRGKAVEDEKGKRVLGTQSDISQRVAEAQLRNALLDNNAAAILLVGADQHVRLANRRARELFANGRPLKSIPFSQLQGSPDSGDNLLEQMQLLRQRGGAVEAEHPFLDANGAPRWFSIHGTLLDAERPDGDIIWTLIDITERRQMEVALSAARVRLIEVIRHFPGGVLLENAEGEILVVNQELCDLFNLGMAPDSLTGTDREYFYQLLDLQSEAPLGGRQQDGSRLWELVLLDGRVLQINQIPIRIKDTDVGRLWIAADVTERREHERNLERLAATDPLTGLANRRALLEGIERELRRVGHASGNGALLMLDLDHFKNINDTYGHAAGDKVLVHLAALLRNMLRQHDVAGRLGGEEFAVLLPEANLDSAAAIAERLRVAVERSIIEFEDREITVTASIGLAPLQGDVDKVFAMADEALYRAKKEGRNRTVLAGPSAP</sequence>
<keyword evidence="4" id="KW-0472">Membrane</keyword>
<dbReference type="InterPro" id="IPR035965">
    <property type="entry name" value="PAS-like_dom_sf"/>
</dbReference>
<evidence type="ECO:0000256" key="4">
    <source>
        <dbReference type="SAM" id="Phobius"/>
    </source>
</evidence>
<dbReference type="InterPro" id="IPR013655">
    <property type="entry name" value="PAS_fold_3"/>
</dbReference>
<keyword evidence="4" id="KW-1133">Transmembrane helix</keyword>
<dbReference type="NCBIfam" id="TIGR00254">
    <property type="entry name" value="GGDEF"/>
    <property type="match status" value="1"/>
</dbReference>
<organism evidence="8">
    <name type="scientific">Pseudomonas saudimassiliensis</name>
    <dbReference type="NCBI Taxonomy" id="1461581"/>
    <lineage>
        <taxon>Bacteria</taxon>
        <taxon>Pseudomonadati</taxon>
        <taxon>Pseudomonadota</taxon>
        <taxon>Gammaproteobacteria</taxon>
        <taxon>Pseudomonadales</taxon>
        <taxon>Pseudomonadaceae</taxon>
        <taxon>Pseudomonas</taxon>
    </lineage>
</organism>
<dbReference type="PANTHER" id="PTHR44757:SF2">
    <property type="entry name" value="BIOFILM ARCHITECTURE MAINTENANCE PROTEIN MBAA"/>
    <property type="match status" value="1"/>
</dbReference>
<dbReference type="SUPFAM" id="SSF55785">
    <property type="entry name" value="PYP-like sensor domain (PAS domain)"/>
    <property type="match status" value="4"/>
</dbReference>
<dbReference type="GO" id="GO:0016301">
    <property type="term" value="F:kinase activity"/>
    <property type="evidence" value="ECO:0007669"/>
    <property type="project" value="UniProtKB-KW"/>
</dbReference>
<feature type="domain" description="PAC" evidence="6">
    <location>
        <begin position="539"/>
        <end position="589"/>
    </location>
</feature>
<dbReference type="PROSITE" id="PS50887">
    <property type="entry name" value="GGDEF"/>
    <property type="match status" value="1"/>
</dbReference>
<dbReference type="PATRIC" id="fig|1461581.3.peg.1875"/>
<dbReference type="CDD" id="cd00130">
    <property type="entry name" value="PAS"/>
    <property type="match status" value="2"/>
</dbReference>
<dbReference type="OrthoDB" id="9813903at2"/>
<dbReference type="Gene3D" id="3.30.70.270">
    <property type="match status" value="1"/>
</dbReference>
<comment type="cofactor">
    <cofactor evidence="1">
        <name>Mg(2+)</name>
        <dbReference type="ChEBI" id="CHEBI:18420"/>
    </cofactor>
</comment>
<dbReference type="Pfam" id="PF08448">
    <property type="entry name" value="PAS_4"/>
    <property type="match status" value="1"/>
</dbReference>
<dbReference type="SMART" id="SM00086">
    <property type="entry name" value="PAC"/>
    <property type="match status" value="3"/>
</dbReference>
<evidence type="ECO:0000256" key="2">
    <source>
        <dbReference type="ARBA" id="ARBA00004533"/>
    </source>
</evidence>
<dbReference type="InterPro" id="IPR043128">
    <property type="entry name" value="Rev_trsase/Diguanyl_cyclase"/>
</dbReference>
<dbReference type="InterPro" id="IPR029787">
    <property type="entry name" value="Nucleotide_cyclase"/>
</dbReference>
<gene>
    <name evidence="8" type="ORF">BN1049_01903</name>
</gene>
<dbReference type="SUPFAM" id="SSF55073">
    <property type="entry name" value="Nucleotide cyclase"/>
    <property type="match status" value="1"/>
</dbReference>
<feature type="domain" description="PAC" evidence="6">
    <location>
        <begin position="656"/>
        <end position="707"/>
    </location>
</feature>
<protein>
    <submittedName>
        <fullName evidence="8">Sensory box/GGDEF domain/EAL domain-containing protein</fullName>
    </submittedName>
</protein>
<dbReference type="InterPro" id="IPR001610">
    <property type="entry name" value="PAC"/>
</dbReference>
<dbReference type="CDD" id="cd12915">
    <property type="entry name" value="PDC2_DGC_like"/>
    <property type="match status" value="1"/>
</dbReference>
<proteinExistence type="predicted"/>
<accession>A0A078MFR2</accession>
<evidence type="ECO:0000259" key="7">
    <source>
        <dbReference type="PROSITE" id="PS50887"/>
    </source>
</evidence>
<feature type="domain" description="PAC" evidence="6">
    <location>
        <begin position="413"/>
        <end position="464"/>
    </location>
</feature>
<dbReference type="Pfam" id="PF00990">
    <property type="entry name" value="GGDEF"/>
    <property type="match status" value="1"/>
</dbReference>
<name>A0A078MFR2_9PSED</name>
<reference evidence="8" key="1">
    <citation type="submission" date="2014-07" db="EMBL/GenBank/DDBJ databases">
        <authorList>
            <person name="Urmite Genomes Urmite Genomes"/>
        </authorList>
    </citation>
    <scope>NUCLEOTIDE SEQUENCE</scope>
    <source>
        <strain evidence="8">12M76_air</strain>
    </source>
</reference>
<dbReference type="SMART" id="SM00091">
    <property type="entry name" value="PAS"/>
    <property type="match status" value="4"/>
</dbReference>
<feature type="domain" description="GGDEF" evidence="7">
    <location>
        <begin position="860"/>
        <end position="990"/>
    </location>
</feature>
<dbReference type="Gene3D" id="3.30.450.20">
    <property type="entry name" value="PAS domain"/>
    <property type="match status" value="6"/>
</dbReference>
<dbReference type="InterPro" id="IPR000014">
    <property type="entry name" value="PAS"/>
</dbReference>
<dbReference type="CDD" id="cd01949">
    <property type="entry name" value="GGDEF"/>
    <property type="match status" value="1"/>
</dbReference>
<dbReference type="SMART" id="SM00267">
    <property type="entry name" value="GGDEF"/>
    <property type="match status" value="1"/>
</dbReference>
<keyword evidence="3" id="KW-0808">Transferase</keyword>
<dbReference type="PROSITE" id="PS50112">
    <property type="entry name" value="PAS"/>
    <property type="match status" value="1"/>
</dbReference>
<comment type="subcellular location">
    <subcellularLocation>
        <location evidence="2">Cell inner membrane</location>
    </subcellularLocation>
</comment>
<keyword evidence="3" id="KW-0418">Kinase</keyword>
<evidence type="ECO:0000259" key="5">
    <source>
        <dbReference type="PROSITE" id="PS50112"/>
    </source>
</evidence>
<dbReference type="CDD" id="cd12914">
    <property type="entry name" value="PDC1_DGC_like"/>
    <property type="match status" value="1"/>
</dbReference>
<feature type="transmembrane region" description="Helical" evidence="4">
    <location>
        <begin position="16"/>
        <end position="36"/>
    </location>
</feature>
<dbReference type="GO" id="GO:0005886">
    <property type="term" value="C:plasma membrane"/>
    <property type="evidence" value="ECO:0007669"/>
    <property type="project" value="UniProtKB-SubCell"/>
</dbReference>
<dbReference type="InterPro" id="IPR000160">
    <property type="entry name" value="GGDEF_dom"/>
</dbReference>
<evidence type="ECO:0000256" key="1">
    <source>
        <dbReference type="ARBA" id="ARBA00001946"/>
    </source>
</evidence>
<dbReference type="AlphaFoldDB" id="A0A078MFR2"/>
<evidence type="ECO:0000259" key="6">
    <source>
        <dbReference type="PROSITE" id="PS50113"/>
    </source>
</evidence>
<keyword evidence="4" id="KW-0812">Transmembrane</keyword>
<dbReference type="EMBL" id="LK391969">
    <property type="protein sequence ID" value="CEF26961.1"/>
    <property type="molecule type" value="Genomic_DNA"/>
</dbReference>
<dbReference type="EMBL" id="LM997413">
    <property type="protein sequence ID" value="CEA05125.1"/>
    <property type="molecule type" value="Genomic_DNA"/>
</dbReference>
<dbReference type="InterPro" id="IPR013656">
    <property type="entry name" value="PAS_4"/>
</dbReference>
<dbReference type="PROSITE" id="PS50113">
    <property type="entry name" value="PAC"/>
    <property type="match status" value="3"/>
</dbReference>
<feature type="domain" description="PAS" evidence="5">
    <location>
        <begin position="334"/>
        <end position="410"/>
    </location>
</feature>
<dbReference type="InterPro" id="IPR052155">
    <property type="entry name" value="Biofilm_reg_signaling"/>
</dbReference>